<protein>
    <recommendedName>
        <fullName evidence="4">Diacylglycerol kinase catalytic domain-containing protein</fullName>
    </recommendedName>
</protein>
<dbReference type="EMBL" id="FOLM01000010">
    <property type="protein sequence ID" value="SFD15676.1"/>
    <property type="molecule type" value="Genomic_DNA"/>
</dbReference>
<dbReference type="Gene3D" id="3.40.50.10330">
    <property type="entry name" value="Probable inorganic polyphosphate/atp-NAD kinase, domain 1"/>
    <property type="match status" value="1"/>
</dbReference>
<dbReference type="InterPro" id="IPR016064">
    <property type="entry name" value="NAD/diacylglycerol_kinase_sf"/>
</dbReference>
<dbReference type="AlphaFoldDB" id="A0A1I1Q0K6"/>
<organism evidence="2 3">
    <name type="scientific">Streptomyces aidingensis</name>
    <dbReference type="NCBI Taxonomy" id="910347"/>
    <lineage>
        <taxon>Bacteria</taxon>
        <taxon>Bacillati</taxon>
        <taxon>Actinomycetota</taxon>
        <taxon>Actinomycetes</taxon>
        <taxon>Kitasatosporales</taxon>
        <taxon>Streptomycetaceae</taxon>
        <taxon>Streptomyces</taxon>
    </lineage>
</organism>
<reference evidence="2 3" key="1">
    <citation type="submission" date="2016-10" db="EMBL/GenBank/DDBJ databases">
        <authorList>
            <person name="de Groot N.N."/>
        </authorList>
    </citation>
    <scope>NUCLEOTIDE SEQUENCE [LARGE SCALE GENOMIC DNA]</scope>
    <source>
        <strain evidence="2 3">CGMCC 4.5739</strain>
    </source>
</reference>
<dbReference type="STRING" id="910347.SAMN05421773_110200"/>
<gene>
    <name evidence="2" type="ORF">SAMN05421773_110200</name>
</gene>
<evidence type="ECO:0000256" key="1">
    <source>
        <dbReference type="SAM" id="MobiDB-lite"/>
    </source>
</evidence>
<evidence type="ECO:0000313" key="3">
    <source>
        <dbReference type="Proteomes" id="UP000199207"/>
    </source>
</evidence>
<dbReference type="SUPFAM" id="SSF111331">
    <property type="entry name" value="NAD kinase/diacylglycerol kinase-like"/>
    <property type="match status" value="1"/>
</dbReference>
<accession>A0A1I1Q0K6</accession>
<dbReference type="RefSeq" id="WP_342746981.1">
    <property type="nucleotide sequence ID" value="NZ_FOLM01000010.1"/>
</dbReference>
<proteinExistence type="predicted"/>
<name>A0A1I1Q0K6_9ACTN</name>
<dbReference type="InterPro" id="IPR017438">
    <property type="entry name" value="ATP-NAD_kinase_N"/>
</dbReference>
<sequence length="289" mass="30226">MLIVIDPIARRTDGESVRIARDVLCAGSPDARLCLLEQPREQELARVLAHRAGSGRPVVVVGDDRALARAVRVLHRRGELAGRPLGVVPVGPPRSVLVARGLGVPCDAVRASRTVLHGTARTLDLLEDDSGGVVLDSLGIPSGPPSRHAAGPGSGPGSGSGAPRTPWWRRGERAAAARGALHPLLRVEADGAVLADGVRPVARVSVSADAGLARVEVRHQDAETAVTAQAKEVRVSGPEPGPGFCYRADAVECGPARSRVWRVRPDALRLTLPVLPPSSPIPPPRRATP</sequence>
<feature type="region of interest" description="Disordered" evidence="1">
    <location>
        <begin position="136"/>
        <end position="167"/>
    </location>
</feature>
<dbReference type="Proteomes" id="UP000199207">
    <property type="component" value="Unassembled WGS sequence"/>
</dbReference>
<evidence type="ECO:0008006" key="4">
    <source>
        <dbReference type="Google" id="ProtNLM"/>
    </source>
</evidence>
<evidence type="ECO:0000313" key="2">
    <source>
        <dbReference type="EMBL" id="SFD15676.1"/>
    </source>
</evidence>
<keyword evidence="3" id="KW-1185">Reference proteome</keyword>